<dbReference type="PANTHER" id="PTHR46754">
    <property type="entry name" value="MKI67 FHA DOMAIN-INTERACTING NUCLEOLAR PHOSPHOPROTEIN"/>
    <property type="match status" value="1"/>
</dbReference>
<dbReference type="InterPro" id="IPR012677">
    <property type="entry name" value="Nucleotide-bd_a/b_plait_sf"/>
</dbReference>
<dbReference type="CDD" id="cd12307">
    <property type="entry name" value="RRM_NIFK_like"/>
    <property type="match status" value="1"/>
</dbReference>
<evidence type="ECO:0000256" key="1">
    <source>
        <dbReference type="ARBA" id="ARBA00004604"/>
    </source>
</evidence>
<feature type="domain" description="RRM" evidence="6">
    <location>
        <begin position="341"/>
        <end position="419"/>
    </location>
</feature>
<dbReference type="Pfam" id="PF00076">
    <property type="entry name" value="RRM_1"/>
    <property type="match status" value="1"/>
</dbReference>
<dbReference type="PROSITE" id="PS50102">
    <property type="entry name" value="RRM"/>
    <property type="match status" value="1"/>
</dbReference>
<feature type="compositionally biased region" description="Basic and acidic residues" evidence="5">
    <location>
        <begin position="249"/>
        <end position="265"/>
    </location>
</feature>
<keyword evidence="8" id="KW-1185">Reference proteome</keyword>
<proteinExistence type="predicted"/>
<feature type="compositionally biased region" description="Basic and acidic residues" evidence="5">
    <location>
        <begin position="195"/>
        <end position="209"/>
    </location>
</feature>
<dbReference type="SMART" id="SM00360">
    <property type="entry name" value="RRM"/>
    <property type="match status" value="1"/>
</dbReference>
<evidence type="ECO:0000256" key="5">
    <source>
        <dbReference type="SAM" id="MobiDB-lite"/>
    </source>
</evidence>
<reference evidence="7 8" key="1">
    <citation type="submission" date="2019-07" db="EMBL/GenBank/DDBJ databases">
        <title>Finished genome of Venturia effusa.</title>
        <authorList>
            <person name="Young C.A."/>
            <person name="Cox M.P."/>
            <person name="Ganley A.R.D."/>
            <person name="David W.J."/>
        </authorList>
    </citation>
    <scope>NUCLEOTIDE SEQUENCE [LARGE SCALE GENOMIC DNA]</scope>
    <source>
        <strain evidence="8">albino</strain>
    </source>
</reference>
<comment type="subcellular location">
    <subcellularLocation>
        <location evidence="1">Nucleus</location>
        <location evidence="1">Nucleolus</location>
    </subcellularLocation>
</comment>
<dbReference type="AlphaFoldDB" id="A0A517LLG1"/>
<feature type="compositionally biased region" description="Basic and acidic residues" evidence="5">
    <location>
        <begin position="40"/>
        <end position="59"/>
    </location>
</feature>
<dbReference type="STRING" id="50376.A0A517LLG1"/>
<evidence type="ECO:0000256" key="3">
    <source>
        <dbReference type="ARBA" id="ARBA00023242"/>
    </source>
</evidence>
<feature type="compositionally biased region" description="Basic and acidic residues" evidence="5">
    <location>
        <begin position="14"/>
        <end position="25"/>
    </location>
</feature>
<evidence type="ECO:0000259" key="6">
    <source>
        <dbReference type="PROSITE" id="PS50102"/>
    </source>
</evidence>
<feature type="compositionally biased region" description="Low complexity" evidence="5">
    <location>
        <begin position="129"/>
        <end position="152"/>
    </location>
</feature>
<feature type="compositionally biased region" description="Low complexity" evidence="5">
    <location>
        <begin position="94"/>
        <end position="114"/>
    </location>
</feature>
<sequence>MSLETTKTKRKSSDRRAKTSDDAPPAKKAKTTTTEAPPPKPEKVKAAADAKKNRKRAADFIDTAEVEDEKIEPVPKKSKKSKVDRKDKKAAKPVEGAEVTEAVEATEQTTPVASKLKKSKVDKKDKKAANPVEVAEVTEAAEVTEQTTPVASKLKKSKVDRKDKKAAKPVEGAEVIEAAEVTEQTTPVASKPKKSKVDKGDKKADKTVEIAEVAEVTEKTTPAASKSKKNKVDRRGKKAAAEPVTSILKTKEGKTDKTNGESKELISADSLADAFNGFSSGEEDDVADQTAKLLAGFESTDESEAGDDEGIPLDMVPKAKLDKAAKKALAAATQDADDVPGTIYVGRVPHGFYEHQMKAYFSQFGDVTRLRLARNKKTGASKHYAFVEFASKEVAEIVARTMDKYLMFGHIMQLRLMSQEQVHKDLWKGAGKRFKVIPRAKLAARDLELPKGRAYWKKRIASEAKARAEKAKELRELGYEIDMPPVREVEDVAMKGTGETVAVTEEAQADAGADEVEETAVDEPIKAIEPASSVVVDPVEREVMSVIKKKKTKGKGSEIVGDAVRVTKKPKKEKKNVKA</sequence>
<gene>
    <name evidence="7" type="ORF">FKW77_004910</name>
</gene>
<keyword evidence="2 4" id="KW-0694">RNA-binding</keyword>
<dbReference type="InterPro" id="IPR000504">
    <property type="entry name" value="RRM_dom"/>
</dbReference>
<dbReference type="SUPFAM" id="SSF54928">
    <property type="entry name" value="RNA-binding domain, RBD"/>
    <property type="match status" value="1"/>
</dbReference>
<feature type="compositionally biased region" description="Low complexity" evidence="5">
    <location>
        <begin position="210"/>
        <end position="224"/>
    </location>
</feature>
<name>A0A517LLG1_9PEZI</name>
<feature type="compositionally biased region" description="Basic residues" evidence="5">
    <location>
        <begin position="226"/>
        <end position="238"/>
    </location>
</feature>
<evidence type="ECO:0000256" key="4">
    <source>
        <dbReference type="PROSITE-ProRule" id="PRU00176"/>
    </source>
</evidence>
<evidence type="ECO:0000313" key="7">
    <source>
        <dbReference type="EMBL" id="QDS76467.1"/>
    </source>
</evidence>
<protein>
    <recommendedName>
        <fullName evidence="6">RRM domain-containing protein</fullName>
    </recommendedName>
</protein>
<feature type="region of interest" description="Disordered" evidence="5">
    <location>
        <begin position="1"/>
        <end position="265"/>
    </location>
</feature>
<dbReference type="EMBL" id="CP042199">
    <property type="protein sequence ID" value="QDS76467.1"/>
    <property type="molecule type" value="Genomic_DNA"/>
</dbReference>
<feature type="compositionally biased region" description="Low complexity" evidence="5">
    <location>
        <begin position="170"/>
        <end position="190"/>
    </location>
</feature>
<keyword evidence="3" id="KW-0539">Nucleus</keyword>
<evidence type="ECO:0000256" key="2">
    <source>
        <dbReference type="ARBA" id="ARBA00022884"/>
    </source>
</evidence>
<dbReference type="InterPro" id="IPR035979">
    <property type="entry name" value="RBD_domain_sf"/>
</dbReference>
<dbReference type="Gene3D" id="3.30.70.330">
    <property type="match status" value="1"/>
</dbReference>
<accession>A0A517LLG1</accession>
<dbReference type="GO" id="GO:0005730">
    <property type="term" value="C:nucleolus"/>
    <property type="evidence" value="ECO:0007669"/>
    <property type="project" value="UniProtKB-SubCell"/>
</dbReference>
<dbReference type="GO" id="GO:0003723">
    <property type="term" value="F:RNA binding"/>
    <property type="evidence" value="ECO:0007669"/>
    <property type="project" value="UniProtKB-UniRule"/>
</dbReference>
<evidence type="ECO:0000313" key="8">
    <source>
        <dbReference type="Proteomes" id="UP000316270"/>
    </source>
</evidence>
<dbReference type="Proteomes" id="UP000316270">
    <property type="component" value="Chromosome 15"/>
</dbReference>
<organism evidence="7 8">
    <name type="scientific">Venturia effusa</name>
    <dbReference type="NCBI Taxonomy" id="50376"/>
    <lineage>
        <taxon>Eukaryota</taxon>
        <taxon>Fungi</taxon>
        <taxon>Dikarya</taxon>
        <taxon>Ascomycota</taxon>
        <taxon>Pezizomycotina</taxon>
        <taxon>Dothideomycetes</taxon>
        <taxon>Pleosporomycetidae</taxon>
        <taxon>Venturiales</taxon>
        <taxon>Venturiaceae</taxon>
        <taxon>Venturia</taxon>
    </lineage>
</organism>
<dbReference type="OrthoDB" id="21467at2759"/>